<keyword evidence="2" id="KW-0646">Protease inhibitor</keyword>
<keyword evidence="3" id="KW-0789">Thiol protease inhibitor</keyword>
<comment type="caution">
    <text evidence="4">The sequence shown here is derived from an EMBL/GenBank/DDBJ whole genome shotgun (WGS) entry which is preliminary data.</text>
</comment>
<dbReference type="EMBL" id="JAVFKY010000001">
    <property type="protein sequence ID" value="KAK5583597.1"/>
    <property type="molecule type" value="Genomic_DNA"/>
</dbReference>
<evidence type="ECO:0000313" key="4">
    <source>
        <dbReference type="EMBL" id="KAK5583597.1"/>
    </source>
</evidence>
<dbReference type="PROSITE" id="PS00287">
    <property type="entry name" value="CYSTATIN"/>
    <property type="match status" value="1"/>
</dbReference>
<dbReference type="GO" id="GO:0005829">
    <property type="term" value="C:cytosol"/>
    <property type="evidence" value="ECO:0007669"/>
    <property type="project" value="TreeGrafter"/>
</dbReference>
<comment type="similarity">
    <text evidence="1">Belongs to the cystatin family.</text>
</comment>
<dbReference type="PANTHER" id="PTHR11414:SF21">
    <property type="entry name" value="CYSTATIN 14A, TANDEM DUPLICATE 1-RELATED"/>
    <property type="match status" value="1"/>
</dbReference>
<proteinExistence type="inferred from homology"/>
<evidence type="ECO:0008006" key="6">
    <source>
        <dbReference type="Google" id="ProtNLM"/>
    </source>
</evidence>
<dbReference type="InterPro" id="IPR018073">
    <property type="entry name" value="Prot_inh_cystat_CS"/>
</dbReference>
<dbReference type="SUPFAM" id="SSF54403">
    <property type="entry name" value="Cystatin/monellin"/>
    <property type="match status" value="1"/>
</dbReference>
<accession>A0AAN7Z0U5</accession>
<dbReference type="GO" id="GO:0004869">
    <property type="term" value="F:cysteine-type endopeptidase inhibitor activity"/>
    <property type="evidence" value="ECO:0007669"/>
    <property type="project" value="UniProtKB-KW"/>
</dbReference>
<reference evidence="4 5" key="1">
    <citation type="submission" date="2023-11" db="EMBL/GenBank/DDBJ databases">
        <title>Dfirmibasis_genome.</title>
        <authorList>
            <person name="Edelbroek B."/>
            <person name="Kjellin J."/>
            <person name="Jerlstrom-Hultqvist J."/>
            <person name="Soderbom F."/>
        </authorList>
    </citation>
    <scope>NUCLEOTIDE SEQUENCE [LARGE SCALE GENOMIC DNA]</scope>
    <source>
        <strain evidence="4 5">TNS-C-14</strain>
    </source>
</reference>
<sequence>MTLGGLKQEVHTVDQEIRDVVAKVADDLKSKLNTTEVQPVSYKTQLVSGTNFFVKVKTSNGFAHARIYRDLQQNFSVHSVKSDDVTEESEIAYF</sequence>
<gene>
    <name evidence="4" type="ORF">RB653_005195</name>
</gene>
<dbReference type="PANTHER" id="PTHR11414">
    <property type="entry name" value="CYSTATIN FAMILY MEMBER"/>
    <property type="match status" value="1"/>
</dbReference>
<evidence type="ECO:0000256" key="1">
    <source>
        <dbReference type="ARBA" id="ARBA00009403"/>
    </source>
</evidence>
<evidence type="ECO:0000256" key="2">
    <source>
        <dbReference type="ARBA" id="ARBA00022690"/>
    </source>
</evidence>
<name>A0AAN7Z0U5_9MYCE</name>
<evidence type="ECO:0000256" key="3">
    <source>
        <dbReference type="ARBA" id="ARBA00022704"/>
    </source>
</evidence>
<evidence type="ECO:0000313" key="5">
    <source>
        <dbReference type="Proteomes" id="UP001344447"/>
    </source>
</evidence>
<dbReference type="AlphaFoldDB" id="A0AAN7Z0U5"/>
<dbReference type="Proteomes" id="UP001344447">
    <property type="component" value="Unassembled WGS sequence"/>
</dbReference>
<dbReference type="Gene3D" id="3.10.450.10">
    <property type="match status" value="1"/>
</dbReference>
<protein>
    <recommendedName>
        <fullName evidence="6">Cystatin domain-containing protein</fullName>
    </recommendedName>
</protein>
<dbReference type="InterPro" id="IPR001713">
    <property type="entry name" value="Prot_inh_stefin"/>
</dbReference>
<keyword evidence="5" id="KW-1185">Reference proteome</keyword>
<dbReference type="InterPro" id="IPR046350">
    <property type="entry name" value="Cystatin_sf"/>
</dbReference>
<organism evidence="4 5">
    <name type="scientific">Dictyostelium firmibasis</name>
    <dbReference type="NCBI Taxonomy" id="79012"/>
    <lineage>
        <taxon>Eukaryota</taxon>
        <taxon>Amoebozoa</taxon>
        <taxon>Evosea</taxon>
        <taxon>Eumycetozoa</taxon>
        <taxon>Dictyostelia</taxon>
        <taxon>Dictyosteliales</taxon>
        <taxon>Dictyosteliaceae</taxon>
        <taxon>Dictyostelium</taxon>
    </lineage>
</organism>